<name>A0A7E6EGG9_9MOLL</name>
<protein>
    <submittedName>
        <fullName evidence="3">Uncharacterized protein LOC118761098</fullName>
    </submittedName>
</protein>
<organism evidence="2 3">
    <name type="scientific">Octopus sinensis</name>
    <name type="common">East Asian common octopus</name>
    <dbReference type="NCBI Taxonomy" id="2607531"/>
    <lineage>
        <taxon>Eukaryota</taxon>
        <taxon>Metazoa</taxon>
        <taxon>Spiralia</taxon>
        <taxon>Lophotrochozoa</taxon>
        <taxon>Mollusca</taxon>
        <taxon>Cephalopoda</taxon>
        <taxon>Coleoidea</taxon>
        <taxon>Octopodiformes</taxon>
        <taxon>Octopoda</taxon>
        <taxon>Incirrata</taxon>
        <taxon>Octopodidae</taxon>
        <taxon>Octopus</taxon>
    </lineage>
</organism>
<feature type="region of interest" description="Disordered" evidence="1">
    <location>
        <begin position="1"/>
        <end position="126"/>
    </location>
</feature>
<gene>
    <name evidence="3" type="primary">LOC118761098</name>
</gene>
<dbReference type="KEGG" id="osn:118761098"/>
<evidence type="ECO:0000256" key="1">
    <source>
        <dbReference type="SAM" id="MobiDB-lite"/>
    </source>
</evidence>
<feature type="compositionally biased region" description="Polar residues" evidence="1">
    <location>
        <begin position="19"/>
        <end position="29"/>
    </location>
</feature>
<dbReference type="Proteomes" id="UP000515154">
    <property type="component" value="Unplaced"/>
</dbReference>
<accession>A0A7E6EGG9</accession>
<keyword evidence="2" id="KW-1185">Reference proteome</keyword>
<evidence type="ECO:0000313" key="3">
    <source>
        <dbReference type="RefSeq" id="XP_036354661.1"/>
    </source>
</evidence>
<feature type="compositionally biased region" description="Low complexity" evidence="1">
    <location>
        <begin position="35"/>
        <end position="48"/>
    </location>
</feature>
<sequence>MNTTRSGRVINKPHHLEDQSANMSTQSTEKIPYGETSQETTQETSQVSRRPGPQRNLASNRFEVNHSRLPTVRLSNKKRNRLKKRKKVYADGEHDKTRPQLTEEEVRKKRRRQRSERVGCLVDRRN</sequence>
<evidence type="ECO:0000313" key="2">
    <source>
        <dbReference type="Proteomes" id="UP000515154"/>
    </source>
</evidence>
<feature type="compositionally biased region" description="Basic residues" evidence="1">
    <location>
        <begin position="75"/>
        <end position="87"/>
    </location>
</feature>
<dbReference type="RefSeq" id="XP_036354661.1">
    <property type="nucleotide sequence ID" value="XM_036498768.1"/>
</dbReference>
<dbReference type="AlphaFoldDB" id="A0A7E6EGG9"/>
<proteinExistence type="predicted"/>
<feature type="compositionally biased region" description="Basic and acidic residues" evidence="1">
    <location>
        <begin position="88"/>
        <end position="98"/>
    </location>
</feature>
<reference evidence="3" key="1">
    <citation type="submission" date="2025-08" db="UniProtKB">
        <authorList>
            <consortium name="RefSeq"/>
        </authorList>
    </citation>
    <scope>IDENTIFICATION</scope>
</reference>